<dbReference type="Pfam" id="PF10970">
    <property type="entry name" value="GerPE"/>
    <property type="match status" value="1"/>
</dbReference>
<comment type="caution">
    <text evidence="1">The sequence shown here is derived from an EMBL/GenBank/DDBJ whole genome shotgun (WGS) entry which is preliminary data.</text>
</comment>
<reference evidence="1 2" key="1">
    <citation type="submission" date="2021-01" db="EMBL/GenBank/DDBJ databases">
        <title>Genomic Encyclopedia of Type Strains, Phase IV (KMG-IV): sequencing the most valuable type-strain genomes for metagenomic binning, comparative biology and taxonomic classification.</title>
        <authorList>
            <person name="Goeker M."/>
        </authorList>
    </citation>
    <scope>NUCLEOTIDE SEQUENCE [LARGE SCALE GENOMIC DNA]</scope>
    <source>
        <strain evidence="1 2">DSM 25879</strain>
    </source>
</reference>
<dbReference type="EMBL" id="JAFBED010000005">
    <property type="protein sequence ID" value="MBM7620698.1"/>
    <property type="molecule type" value="Genomic_DNA"/>
</dbReference>
<proteinExistence type="predicted"/>
<evidence type="ECO:0008006" key="3">
    <source>
        <dbReference type="Google" id="ProtNLM"/>
    </source>
</evidence>
<protein>
    <recommendedName>
        <fullName evidence="3">Spore germination protein GerPE</fullName>
    </recommendedName>
</protein>
<evidence type="ECO:0000313" key="2">
    <source>
        <dbReference type="Proteomes" id="UP000737402"/>
    </source>
</evidence>
<dbReference type="InterPro" id="IPR024496">
    <property type="entry name" value="Spore_germ_GerPE"/>
</dbReference>
<dbReference type="Proteomes" id="UP000737402">
    <property type="component" value="Unassembled WGS sequence"/>
</dbReference>
<name>A0ABS2P261_9BACI</name>
<evidence type="ECO:0000313" key="1">
    <source>
        <dbReference type="EMBL" id="MBM7620698.1"/>
    </source>
</evidence>
<sequence>MENPIPIVNENVQMCVNNVNPNIFVNRIKIKGISSSSVLQVGSTNTIFAEAKIKHIRQLLGDAAPLAAKKSTDKDNDGKKE</sequence>
<gene>
    <name evidence="1" type="ORF">JOC95_002553</name>
</gene>
<accession>A0ABS2P261</accession>
<organism evidence="1 2">
    <name type="scientific">Sutcliffiella tianshenii</name>
    <dbReference type="NCBI Taxonomy" id="1463404"/>
    <lineage>
        <taxon>Bacteria</taxon>
        <taxon>Bacillati</taxon>
        <taxon>Bacillota</taxon>
        <taxon>Bacilli</taxon>
        <taxon>Bacillales</taxon>
        <taxon>Bacillaceae</taxon>
        <taxon>Sutcliffiella</taxon>
    </lineage>
</organism>
<keyword evidence="2" id="KW-1185">Reference proteome</keyword>